<feature type="signal peptide" evidence="2">
    <location>
        <begin position="1"/>
        <end position="18"/>
    </location>
</feature>
<evidence type="ECO:0000313" key="5">
    <source>
        <dbReference type="Proteomes" id="UP000256884"/>
    </source>
</evidence>
<dbReference type="Proteomes" id="UP000256884">
    <property type="component" value="Unassembled WGS sequence"/>
</dbReference>
<evidence type="ECO:0000259" key="3">
    <source>
        <dbReference type="Pfam" id="PF13505"/>
    </source>
</evidence>
<comment type="caution">
    <text evidence="4">The sequence shown here is derived from an EMBL/GenBank/DDBJ whole genome shotgun (WGS) entry which is preliminary data.</text>
</comment>
<gene>
    <name evidence="4" type="ORF">C7448_105113</name>
</gene>
<feature type="chain" id="PRO_5017547581" evidence="2">
    <location>
        <begin position="19"/>
        <end position="161"/>
    </location>
</feature>
<organism evidence="4 5">
    <name type="scientific">Tenacibaculum gallaicum</name>
    <dbReference type="NCBI Taxonomy" id="561505"/>
    <lineage>
        <taxon>Bacteria</taxon>
        <taxon>Pseudomonadati</taxon>
        <taxon>Bacteroidota</taxon>
        <taxon>Flavobacteriia</taxon>
        <taxon>Flavobacteriales</taxon>
        <taxon>Flavobacteriaceae</taxon>
        <taxon>Tenacibaculum</taxon>
    </lineage>
</organism>
<reference evidence="4 5" key="1">
    <citation type="submission" date="2018-08" db="EMBL/GenBank/DDBJ databases">
        <title>Genomic Encyclopedia of Type Strains, Phase IV (KMG-IV): sequencing the most valuable type-strain genomes for metagenomic binning, comparative biology and taxonomic classification.</title>
        <authorList>
            <person name="Goeker M."/>
        </authorList>
    </citation>
    <scope>NUCLEOTIDE SEQUENCE [LARGE SCALE GENOMIC DNA]</scope>
    <source>
        <strain evidence="4 5">DSM 18841</strain>
    </source>
</reference>
<proteinExistence type="predicted"/>
<name>A0A3E0HQJ1_9FLAO</name>
<dbReference type="EMBL" id="QUNS01000005">
    <property type="protein sequence ID" value="REH48833.1"/>
    <property type="molecule type" value="Genomic_DNA"/>
</dbReference>
<dbReference type="SUPFAM" id="SSF56935">
    <property type="entry name" value="Porins"/>
    <property type="match status" value="1"/>
</dbReference>
<keyword evidence="1 2" id="KW-0732">Signal</keyword>
<evidence type="ECO:0000256" key="2">
    <source>
        <dbReference type="SAM" id="SignalP"/>
    </source>
</evidence>
<evidence type="ECO:0000256" key="1">
    <source>
        <dbReference type="ARBA" id="ARBA00022729"/>
    </source>
</evidence>
<evidence type="ECO:0000313" key="4">
    <source>
        <dbReference type="EMBL" id="REH48833.1"/>
    </source>
</evidence>
<dbReference type="OrthoDB" id="1492374at2"/>
<dbReference type="InterPro" id="IPR027385">
    <property type="entry name" value="Beta-barrel_OMP"/>
</dbReference>
<dbReference type="AlphaFoldDB" id="A0A3E0HQJ1"/>
<feature type="domain" description="Outer membrane protein beta-barrel" evidence="3">
    <location>
        <begin position="4"/>
        <end position="159"/>
    </location>
</feature>
<sequence length="161" mass="16949">MKKFLVVAMMAFGLAVNAQETELNVGGTIGLPVGDADEANVTGAIEANYLFNVAEGFKVGPSVSYLHFQGEGADLAFIPVAVAGRYSFADKFSVGADLGYGIGVRPSGNTESGFYFRPIVGYQLTEKINLHVDYTGVVLDTDYANITPATIGIGGTYSFSL</sequence>
<accession>A0A3E0HQJ1</accession>
<protein>
    <submittedName>
        <fullName evidence="4">Outer membrane protein with beta-barrel domain</fullName>
    </submittedName>
</protein>
<keyword evidence="5" id="KW-1185">Reference proteome</keyword>
<dbReference type="RefSeq" id="WP_115901374.1">
    <property type="nucleotide sequence ID" value="NZ_QUNS01000005.1"/>
</dbReference>
<dbReference type="Pfam" id="PF13505">
    <property type="entry name" value="OMP_b-brl"/>
    <property type="match status" value="1"/>
</dbReference>